<accession>A0A5B9QJ74</accession>
<dbReference type="KEGG" id="bgok:Pr1d_49760"/>
<keyword evidence="1" id="KW-0732">Signal</keyword>
<sequence length="422" mass="45672" precursor="true">MSNKQSRSSQTLSSALILISALSSATAAPRYRIELIGPEPNRELFQSVGIQSVGGLNNRGEVAFSYNRPIQITPTASRSVSDSFVSTATGVVSILDLGGQSAHALDITDSGLVVGAASSADSHISPILPNVELRDTEPFVSQYGHTIAIPTPERGFAVASAANNLGEVVGSASGSNGRTAFKWSEFEGYTDLGNFGVEYLDVIDINERSDILLQLRGRENLLYGDSYYYNGTQTVIYNNGSITQVPSPEFGITNGSAINDQGVVVGGFATKPGKEWHAFIWDEKNGFRDLGFEDEDSGASDINNSGVIIGSYESSYQGYAPFVYTEQDGRQRLIDLIDNPEGWSWLEAAVDINDRGQILGIGRTTDPLPNTRIYLATPIPEPSTLIMCLLVSLLFNKAYRHRSADMVKKTPVALNKRQVRRA</sequence>
<protein>
    <recommendedName>
        <fullName evidence="4">PEP-CTERM protein-sorting domain-containing protein</fullName>
    </recommendedName>
</protein>
<dbReference type="Proteomes" id="UP000323917">
    <property type="component" value="Chromosome"/>
</dbReference>
<evidence type="ECO:0000313" key="3">
    <source>
        <dbReference type="Proteomes" id="UP000323917"/>
    </source>
</evidence>
<dbReference type="EMBL" id="CP042913">
    <property type="protein sequence ID" value="QEG37630.1"/>
    <property type="molecule type" value="Genomic_DNA"/>
</dbReference>
<dbReference type="InterPro" id="IPR014262">
    <property type="entry name" value="HAF_rpt"/>
</dbReference>
<dbReference type="RefSeq" id="WP_148075833.1">
    <property type="nucleotide sequence ID" value="NZ_CP042913.1"/>
</dbReference>
<dbReference type="NCBIfam" id="TIGR02913">
    <property type="entry name" value="HAF_rpt"/>
    <property type="match status" value="1"/>
</dbReference>
<proteinExistence type="predicted"/>
<feature type="signal peptide" evidence="1">
    <location>
        <begin position="1"/>
        <end position="27"/>
    </location>
</feature>
<organism evidence="2 3">
    <name type="scientific">Bythopirellula goksoeyrii</name>
    <dbReference type="NCBI Taxonomy" id="1400387"/>
    <lineage>
        <taxon>Bacteria</taxon>
        <taxon>Pseudomonadati</taxon>
        <taxon>Planctomycetota</taxon>
        <taxon>Planctomycetia</taxon>
        <taxon>Pirellulales</taxon>
        <taxon>Lacipirellulaceae</taxon>
        <taxon>Bythopirellula</taxon>
    </lineage>
</organism>
<name>A0A5B9QJ74_9BACT</name>
<gene>
    <name evidence="2" type="ORF">Pr1d_49760</name>
</gene>
<feature type="chain" id="PRO_5022846425" description="PEP-CTERM protein-sorting domain-containing protein" evidence="1">
    <location>
        <begin position="28"/>
        <end position="422"/>
    </location>
</feature>
<evidence type="ECO:0008006" key="4">
    <source>
        <dbReference type="Google" id="ProtNLM"/>
    </source>
</evidence>
<evidence type="ECO:0000256" key="1">
    <source>
        <dbReference type="SAM" id="SignalP"/>
    </source>
</evidence>
<dbReference type="AlphaFoldDB" id="A0A5B9QJ74"/>
<reference evidence="2 3" key="1">
    <citation type="submission" date="2019-08" db="EMBL/GenBank/DDBJ databases">
        <title>Deep-cultivation of Planctomycetes and their phenomic and genomic characterization uncovers novel biology.</title>
        <authorList>
            <person name="Wiegand S."/>
            <person name="Jogler M."/>
            <person name="Boedeker C."/>
            <person name="Pinto D."/>
            <person name="Vollmers J."/>
            <person name="Rivas-Marin E."/>
            <person name="Kohn T."/>
            <person name="Peeters S.H."/>
            <person name="Heuer A."/>
            <person name="Rast P."/>
            <person name="Oberbeckmann S."/>
            <person name="Bunk B."/>
            <person name="Jeske O."/>
            <person name="Meyerdierks A."/>
            <person name="Storesund J.E."/>
            <person name="Kallscheuer N."/>
            <person name="Luecker S."/>
            <person name="Lage O.M."/>
            <person name="Pohl T."/>
            <person name="Merkel B.J."/>
            <person name="Hornburger P."/>
            <person name="Mueller R.-W."/>
            <person name="Bruemmer F."/>
            <person name="Labrenz M."/>
            <person name="Spormann A.M."/>
            <person name="Op den Camp H."/>
            <person name="Overmann J."/>
            <person name="Amann R."/>
            <person name="Jetten M.S.M."/>
            <person name="Mascher T."/>
            <person name="Medema M.H."/>
            <person name="Devos D.P."/>
            <person name="Kaster A.-K."/>
            <person name="Ovreas L."/>
            <person name="Rohde M."/>
            <person name="Galperin M.Y."/>
            <person name="Jogler C."/>
        </authorList>
    </citation>
    <scope>NUCLEOTIDE SEQUENCE [LARGE SCALE GENOMIC DNA]</scope>
    <source>
        <strain evidence="2 3">Pr1d</strain>
    </source>
</reference>
<keyword evidence="3" id="KW-1185">Reference proteome</keyword>
<evidence type="ECO:0000313" key="2">
    <source>
        <dbReference type="EMBL" id="QEG37630.1"/>
    </source>
</evidence>
<dbReference type="OrthoDB" id="289450at2"/>